<evidence type="ECO:0000256" key="2">
    <source>
        <dbReference type="ARBA" id="ARBA00010095"/>
    </source>
</evidence>
<dbReference type="GO" id="GO:0016020">
    <property type="term" value="C:membrane"/>
    <property type="evidence" value="ECO:0007669"/>
    <property type="project" value="UniProtKB-SubCell"/>
</dbReference>
<proteinExistence type="inferred from homology"/>
<evidence type="ECO:0000256" key="6">
    <source>
        <dbReference type="SAM" id="Phobius"/>
    </source>
</evidence>
<dbReference type="PANTHER" id="PTHR12290">
    <property type="entry name" value="CORNICHON-RELATED"/>
    <property type="match status" value="1"/>
</dbReference>
<protein>
    <recommendedName>
        <fullName evidence="9">Cornichon</fullName>
    </recommendedName>
</protein>
<dbReference type="InterPro" id="IPR003377">
    <property type="entry name" value="Cornichon"/>
</dbReference>
<dbReference type="GO" id="GO:0016192">
    <property type="term" value="P:vesicle-mediated transport"/>
    <property type="evidence" value="ECO:0007669"/>
    <property type="project" value="InterPro"/>
</dbReference>
<evidence type="ECO:0000313" key="8">
    <source>
        <dbReference type="Proteomes" id="UP001210211"/>
    </source>
</evidence>
<evidence type="ECO:0000313" key="7">
    <source>
        <dbReference type="EMBL" id="KAJ3690552.1"/>
    </source>
</evidence>
<evidence type="ECO:0000256" key="4">
    <source>
        <dbReference type="ARBA" id="ARBA00022989"/>
    </source>
</evidence>
<evidence type="ECO:0008006" key="9">
    <source>
        <dbReference type="Google" id="ProtNLM"/>
    </source>
</evidence>
<comment type="similarity">
    <text evidence="2">Belongs to the cornichon family.</text>
</comment>
<keyword evidence="5 6" id="KW-0472">Membrane</keyword>
<feature type="transmembrane region" description="Helical" evidence="6">
    <location>
        <begin position="108"/>
        <end position="130"/>
    </location>
</feature>
<keyword evidence="8" id="KW-1185">Reference proteome</keyword>
<dbReference type="AlphaFoldDB" id="A0AAD5ZBV4"/>
<keyword evidence="3 6" id="KW-0812">Transmembrane</keyword>
<accession>A0AAD5ZBV4</accession>
<evidence type="ECO:0000256" key="5">
    <source>
        <dbReference type="ARBA" id="ARBA00023136"/>
    </source>
</evidence>
<dbReference type="Proteomes" id="UP001210211">
    <property type="component" value="Unassembled WGS sequence"/>
</dbReference>
<keyword evidence="4 6" id="KW-1133">Transmembrane helix</keyword>
<comment type="caution">
    <text evidence="7">The sequence shown here is derived from an EMBL/GenBank/DDBJ whole genome shotgun (WGS) entry which is preliminary data.</text>
</comment>
<organism evidence="7 8">
    <name type="scientific">Rhynchospora tenuis</name>
    <dbReference type="NCBI Taxonomy" id="198213"/>
    <lineage>
        <taxon>Eukaryota</taxon>
        <taxon>Viridiplantae</taxon>
        <taxon>Streptophyta</taxon>
        <taxon>Embryophyta</taxon>
        <taxon>Tracheophyta</taxon>
        <taxon>Spermatophyta</taxon>
        <taxon>Magnoliopsida</taxon>
        <taxon>Liliopsida</taxon>
        <taxon>Poales</taxon>
        <taxon>Cyperaceae</taxon>
        <taxon>Cyperoideae</taxon>
        <taxon>Rhynchosporeae</taxon>
        <taxon>Rhynchospora</taxon>
    </lineage>
</organism>
<evidence type="ECO:0000256" key="3">
    <source>
        <dbReference type="ARBA" id="ARBA00022692"/>
    </source>
</evidence>
<name>A0AAD5ZBV4_9POAL</name>
<dbReference type="Pfam" id="PF03311">
    <property type="entry name" value="Cornichon"/>
    <property type="match status" value="1"/>
</dbReference>
<comment type="subcellular location">
    <subcellularLocation>
        <location evidence="1">Membrane</location>
        <topology evidence="1">Multi-pass membrane protein</topology>
    </subcellularLocation>
</comment>
<dbReference type="EMBL" id="JAMRDG010000002">
    <property type="protein sequence ID" value="KAJ3690552.1"/>
    <property type="molecule type" value="Genomic_DNA"/>
</dbReference>
<feature type="transmembrane region" description="Helical" evidence="6">
    <location>
        <begin position="51"/>
        <end position="79"/>
    </location>
</feature>
<evidence type="ECO:0000256" key="1">
    <source>
        <dbReference type="ARBA" id="ARBA00004141"/>
    </source>
</evidence>
<gene>
    <name evidence="7" type="ORF">LUZ61_019716</name>
</gene>
<sequence length="147" mass="17132">MVLFWVAAFILLVLLVISVVYQLLTLSDLERDYINAHEGVPQVNRAVYVEFALQLIISVLFLFSGHWFMFLFCVPIIYYSAKTYIQGKHKVSEVDIFGKLHQEKTRRLIKLAMVVIPLCLSLFWLIWSALEDDDFHLSSDEMSHSFD</sequence>
<reference evidence="7 8" key="1">
    <citation type="journal article" date="2022" name="Cell">
        <title>Repeat-based holocentromeres influence genome architecture and karyotype evolution.</title>
        <authorList>
            <person name="Hofstatter P.G."/>
            <person name="Thangavel G."/>
            <person name="Lux T."/>
            <person name="Neumann P."/>
            <person name="Vondrak T."/>
            <person name="Novak P."/>
            <person name="Zhang M."/>
            <person name="Costa L."/>
            <person name="Castellani M."/>
            <person name="Scott A."/>
            <person name="Toegelov H."/>
            <person name="Fuchs J."/>
            <person name="Mata-Sucre Y."/>
            <person name="Dias Y."/>
            <person name="Vanzela A.L.L."/>
            <person name="Huettel B."/>
            <person name="Almeida C.C.S."/>
            <person name="Simkova H."/>
            <person name="Souza G."/>
            <person name="Pedrosa-Harand A."/>
            <person name="Macas J."/>
            <person name="Mayer K.F.X."/>
            <person name="Houben A."/>
            <person name="Marques A."/>
        </authorList>
    </citation>
    <scope>NUCLEOTIDE SEQUENCE [LARGE SCALE GENOMIC DNA]</scope>
    <source>
        <strain evidence="7">RhyTen1mFocal</strain>
    </source>
</reference>
<dbReference type="SMART" id="SM01398">
    <property type="entry name" value="Cornichon"/>
    <property type="match status" value="1"/>
</dbReference>